<protein>
    <submittedName>
        <fullName evidence="1">Uncharacterized protein</fullName>
    </submittedName>
</protein>
<dbReference type="RefSeq" id="WP_058501300.1">
    <property type="nucleotide sequence ID" value="NZ_CAAAJA010000044.1"/>
</dbReference>
<sequence length="368" mass="42425">MKVDKIIEYIEDFIANKLNKKSDIESLEFHLYVIKSILKESKVGGTEENIAKIHEALHYIEGIKIQTKPSFFSDGKLTTMEELLLSHGEVLLPEHDKSFLPLTVLHYNPAPLPEKHHKIFGTIHASLRFYFKEHLQYERDESNLKSNKFPKAAWSFSYLPEEDEEEILNQPIGKWQNLLMMLSDTPKKAYVDFTRDTSILGMVGKTENDVDRLLDYLIFLSDYKEEEKAMLMGWLQNNGGQENNRFIDLLLMSGEYTHGVLTDNCYSQCLLMDWCIENGKIVFNCDVISYTVQINGELKANDKGSLIVIEPEEMKTRSTPILRFQAKIQLELTEDNLLVKPTMVNLNVTSFTNDLFLPEKKPTVTSTL</sequence>
<accession>A0A0W0W6Z1</accession>
<dbReference type="EMBL" id="LNYH01000043">
    <property type="protein sequence ID" value="KTD28128.1"/>
    <property type="molecule type" value="Genomic_DNA"/>
</dbReference>
<gene>
    <name evidence="1" type="ORF">Lisr_0931</name>
</gene>
<keyword evidence="2" id="KW-1185">Reference proteome</keyword>
<proteinExistence type="predicted"/>
<name>A0A0W0W6Z1_9GAMM</name>
<organism evidence="1 2">
    <name type="scientific">Legionella israelensis</name>
    <dbReference type="NCBI Taxonomy" id="454"/>
    <lineage>
        <taxon>Bacteria</taxon>
        <taxon>Pseudomonadati</taxon>
        <taxon>Pseudomonadota</taxon>
        <taxon>Gammaproteobacteria</taxon>
        <taxon>Legionellales</taxon>
        <taxon>Legionellaceae</taxon>
        <taxon>Legionella</taxon>
    </lineage>
</organism>
<dbReference type="PATRIC" id="fig|454.4.peg.999"/>
<dbReference type="OrthoDB" id="5633213at2"/>
<evidence type="ECO:0000313" key="2">
    <source>
        <dbReference type="Proteomes" id="UP000054761"/>
    </source>
</evidence>
<evidence type="ECO:0000313" key="1">
    <source>
        <dbReference type="EMBL" id="KTD28128.1"/>
    </source>
</evidence>
<comment type="caution">
    <text evidence="1">The sequence shown here is derived from an EMBL/GenBank/DDBJ whole genome shotgun (WGS) entry which is preliminary data.</text>
</comment>
<reference evidence="1 2" key="1">
    <citation type="submission" date="2015-11" db="EMBL/GenBank/DDBJ databases">
        <title>Genomic analysis of 38 Legionella species identifies large and diverse effector repertoires.</title>
        <authorList>
            <person name="Burstein D."/>
            <person name="Amaro F."/>
            <person name="Zusman T."/>
            <person name="Lifshitz Z."/>
            <person name="Cohen O."/>
            <person name="Gilbert J.A."/>
            <person name="Pupko T."/>
            <person name="Shuman H.A."/>
            <person name="Segal G."/>
        </authorList>
    </citation>
    <scope>NUCLEOTIDE SEQUENCE [LARGE SCALE GENOMIC DNA]</scope>
    <source>
        <strain evidence="1 2">Bercovier 4</strain>
    </source>
</reference>
<dbReference type="AlphaFoldDB" id="A0A0W0W6Z1"/>
<dbReference type="Proteomes" id="UP000054761">
    <property type="component" value="Unassembled WGS sequence"/>
</dbReference>